<gene>
    <name evidence="1" type="ORF">ACFQ63_39955</name>
</gene>
<organism evidence="1 2">
    <name type="scientific">Streptomyces wedmorensis</name>
    <dbReference type="NCBI Taxonomy" id="43759"/>
    <lineage>
        <taxon>Bacteria</taxon>
        <taxon>Bacillati</taxon>
        <taxon>Actinomycetota</taxon>
        <taxon>Actinomycetes</taxon>
        <taxon>Kitasatosporales</taxon>
        <taxon>Streptomycetaceae</taxon>
        <taxon>Streptomyces</taxon>
    </lineage>
</organism>
<proteinExistence type="predicted"/>
<reference evidence="1 2" key="1">
    <citation type="submission" date="2024-09" db="EMBL/GenBank/DDBJ databases">
        <title>The Natural Products Discovery Center: Release of the First 8490 Sequenced Strains for Exploring Actinobacteria Biosynthetic Diversity.</title>
        <authorList>
            <person name="Kalkreuter E."/>
            <person name="Kautsar S.A."/>
            <person name="Yang D."/>
            <person name="Bader C.D."/>
            <person name="Teijaro C.N."/>
            <person name="Fluegel L."/>
            <person name="Davis C.M."/>
            <person name="Simpson J.R."/>
            <person name="Lauterbach L."/>
            <person name="Steele A.D."/>
            <person name="Gui C."/>
            <person name="Meng S."/>
            <person name="Li G."/>
            <person name="Viehrig K."/>
            <person name="Ye F."/>
            <person name="Su P."/>
            <person name="Kiefer A.F."/>
            <person name="Nichols A."/>
            <person name="Cepeda A.J."/>
            <person name="Yan W."/>
            <person name="Fan B."/>
            <person name="Jiang Y."/>
            <person name="Adhikari A."/>
            <person name="Zheng C.-J."/>
            <person name="Schuster L."/>
            <person name="Cowan T.M."/>
            <person name="Smanski M.J."/>
            <person name="Chevrette M.G."/>
            <person name="De Carvalho L.P.S."/>
            <person name="Shen B."/>
        </authorList>
    </citation>
    <scope>NUCLEOTIDE SEQUENCE [LARGE SCALE GENOMIC DNA]</scope>
    <source>
        <strain evidence="1 2">NPDC056472</strain>
    </source>
</reference>
<evidence type="ECO:0008006" key="3">
    <source>
        <dbReference type="Google" id="ProtNLM"/>
    </source>
</evidence>
<accession>A0ABW6J7W8</accession>
<protein>
    <recommendedName>
        <fullName evidence="3">Secreted protein</fullName>
    </recommendedName>
</protein>
<name>A0ABW6J7W8_STRWE</name>
<evidence type="ECO:0000313" key="2">
    <source>
        <dbReference type="Proteomes" id="UP001600424"/>
    </source>
</evidence>
<evidence type="ECO:0000313" key="1">
    <source>
        <dbReference type="EMBL" id="MFE5985831.1"/>
    </source>
</evidence>
<sequence>MPITPSASASTASRSLALLLAVAVAVDDRIPARHQFQAVDLLFSAATVADRHLTETWPATRQHTDTDSRPIPTAIPRLVARSRLTFQIC</sequence>
<keyword evidence="2" id="KW-1185">Reference proteome</keyword>
<dbReference type="EMBL" id="JBHTRV010000067">
    <property type="protein sequence ID" value="MFE5985831.1"/>
    <property type="molecule type" value="Genomic_DNA"/>
</dbReference>
<dbReference type="Proteomes" id="UP001600424">
    <property type="component" value="Unassembled WGS sequence"/>
</dbReference>
<dbReference type="RefSeq" id="WP_386255855.1">
    <property type="nucleotide sequence ID" value="NZ_JBHTRV010000067.1"/>
</dbReference>
<comment type="caution">
    <text evidence="1">The sequence shown here is derived from an EMBL/GenBank/DDBJ whole genome shotgun (WGS) entry which is preliminary data.</text>
</comment>